<feature type="region of interest" description="Disordered" evidence="1">
    <location>
        <begin position="139"/>
        <end position="179"/>
    </location>
</feature>
<accession>A0A6P7SUW9</accession>
<reference evidence="3" key="1">
    <citation type="submission" date="2025-08" db="UniProtKB">
        <authorList>
            <consortium name="RefSeq"/>
        </authorList>
    </citation>
    <scope>IDENTIFICATION</scope>
</reference>
<dbReference type="Proteomes" id="UP000515154">
    <property type="component" value="Linkage group LG10"/>
</dbReference>
<organism evidence="2 3">
    <name type="scientific">Octopus sinensis</name>
    <name type="common">East Asian common octopus</name>
    <dbReference type="NCBI Taxonomy" id="2607531"/>
    <lineage>
        <taxon>Eukaryota</taxon>
        <taxon>Metazoa</taxon>
        <taxon>Spiralia</taxon>
        <taxon>Lophotrochozoa</taxon>
        <taxon>Mollusca</taxon>
        <taxon>Cephalopoda</taxon>
        <taxon>Coleoidea</taxon>
        <taxon>Octopodiformes</taxon>
        <taxon>Octopoda</taxon>
        <taxon>Incirrata</taxon>
        <taxon>Octopodidae</taxon>
        <taxon>Octopus</taxon>
    </lineage>
</organism>
<gene>
    <name evidence="3" type="primary">LOC115216700</name>
</gene>
<evidence type="ECO:0000313" key="2">
    <source>
        <dbReference type="Proteomes" id="UP000515154"/>
    </source>
</evidence>
<protein>
    <submittedName>
        <fullName evidence="3">Uncharacterized protein LOC115216700 isoform X1</fullName>
    </submittedName>
</protein>
<dbReference type="AlphaFoldDB" id="A0A6P7SUW9"/>
<feature type="region of interest" description="Disordered" evidence="1">
    <location>
        <begin position="98"/>
        <end position="125"/>
    </location>
</feature>
<proteinExistence type="predicted"/>
<evidence type="ECO:0000256" key="1">
    <source>
        <dbReference type="SAM" id="MobiDB-lite"/>
    </source>
</evidence>
<dbReference type="KEGG" id="osn:115216700"/>
<feature type="compositionally biased region" description="Basic residues" evidence="1">
    <location>
        <begin position="158"/>
        <end position="170"/>
    </location>
</feature>
<evidence type="ECO:0000313" key="3">
    <source>
        <dbReference type="RefSeq" id="XP_029642090.2"/>
    </source>
</evidence>
<name>A0A6P7SUW9_9MOLL</name>
<keyword evidence="2" id="KW-1185">Reference proteome</keyword>
<sequence length="318" mass="36191">MNNAILRSSAITELILHRFTKSSSFYPNIETFTSNDQSYFLQPRLPSSVTMDLAKCLKANGNIQRKKFESIFSRFDRTFSDCEVVDLNELFTESDRTNIPSQRKATHKPLSRTTKNKRNRRKPSKLVVVSNKKFPKYQTRSVTKRKCSKSTKGTSTRLARKSKTARKSNGRVKDIFPSPLPNGNMVGSVVSRNKSMFCEPPTVMDLDVSDSDGSDNISDVDTNDEGSDKSQFCTPPTIIEVNPSISRSGFCTPPTVINEKLDGNFDLNKEKQSDIWHECFSRYYVPTKSMLNINQRTTKALLKWQKHFAHMFPRSSSL</sequence>
<dbReference type="RefSeq" id="XP_029642090.2">
    <property type="nucleotide sequence ID" value="XM_029786230.2"/>
</dbReference>
<feature type="compositionally biased region" description="Basic residues" evidence="1">
    <location>
        <begin position="104"/>
        <end position="124"/>
    </location>
</feature>